<comment type="similarity">
    <text evidence="4">Belongs to the flavoredoxin family.</text>
</comment>
<dbReference type="SUPFAM" id="SSF50475">
    <property type="entry name" value="FMN-binding split barrel"/>
    <property type="match status" value="1"/>
</dbReference>
<dbReference type="PANTHER" id="PTHR33798:SF5">
    <property type="entry name" value="FLAVIN REDUCTASE LIKE DOMAIN-CONTAINING PROTEIN"/>
    <property type="match status" value="1"/>
</dbReference>
<dbReference type="AlphaFoldDB" id="A0A8H2PM31"/>
<accession>A0A8H2PM31</accession>
<dbReference type="OrthoDB" id="5293996at2"/>
<proteinExistence type="inferred from homology"/>
<sequence length="217" mass="24075">MQHINKDQLVNMESRYRALVVNSLSGFKSANVIGTCNSNNINNLAIFSSVVHLGASPALVGFVTRPDSVERHTLENIKQTKQYTINQVNESFWQQAHQTSARYQADECEFTETGLTAEYIDGVTAPFVKESRLKYAVTLKEIVPIDLNGTLFVIGEITDIICDKEAIKSDGYIDIESLNTVMVSGLDSYHSSNRLSRLSYAKPNSKPQALSLDGHTQ</sequence>
<protein>
    <submittedName>
        <fullName evidence="6">Flavin oxidoreductase</fullName>
    </submittedName>
</protein>
<dbReference type="Proteomes" id="UP000307702">
    <property type="component" value="Unassembled WGS sequence"/>
</dbReference>
<evidence type="ECO:0000256" key="1">
    <source>
        <dbReference type="ARBA" id="ARBA00001917"/>
    </source>
</evidence>
<dbReference type="RefSeq" id="WP_138623794.1">
    <property type="nucleotide sequence ID" value="NZ_SZVP01000012.1"/>
</dbReference>
<dbReference type="InterPro" id="IPR012349">
    <property type="entry name" value="Split_barrel_FMN-bd"/>
</dbReference>
<keyword evidence="3" id="KW-0288">FMN</keyword>
<evidence type="ECO:0000256" key="3">
    <source>
        <dbReference type="ARBA" id="ARBA00022643"/>
    </source>
</evidence>
<dbReference type="PANTHER" id="PTHR33798">
    <property type="entry name" value="FLAVOPROTEIN OXYGENASE"/>
    <property type="match status" value="1"/>
</dbReference>
<dbReference type="Pfam" id="PF01613">
    <property type="entry name" value="Flavin_Reduct"/>
    <property type="match status" value="1"/>
</dbReference>
<keyword evidence="7" id="KW-1185">Reference proteome</keyword>
<name>A0A8H2PM31_9GAMM</name>
<keyword evidence="2" id="KW-0285">Flavoprotein</keyword>
<reference evidence="6 7" key="1">
    <citation type="submission" date="2019-05" db="EMBL/GenBank/DDBJ databases">
        <title>Colwellia ponticola sp. nov., isolated from seawater.</title>
        <authorList>
            <person name="Yoon J.-H."/>
        </authorList>
    </citation>
    <scope>NUCLEOTIDE SEQUENCE [LARGE SCALE GENOMIC DNA]</scope>
    <source>
        <strain evidence="6 7">OISW-25</strain>
    </source>
</reference>
<dbReference type="GO" id="GO:0010181">
    <property type="term" value="F:FMN binding"/>
    <property type="evidence" value="ECO:0007669"/>
    <property type="project" value="InterPro"/>
</dbReference>
<gene>
    <name evidence="6" type="ORF">FCS21_12240</name>
</gene>
<dbReference type="EMBL" id="SZVP01000012">
    <property type="protein sequence ID" value="TMM43955.1"/>
    <property type="molecule type" value="Genomic_DNA"/>
</dbReference>
<evidence type="ECO:0000256" key="4">
    <source>
        <dbReference type="ARBA" id="ARBA00038054"/>
    </source>
</evidence>
<dbReference type="GO" id="GO:0016646">
    <property type="term" value="F:oxidoreductase activity, acting on the CH-NH group of donors, NAD or NADP as acceptor"/>
    <property type="evidence" value="ECO:0007669"/>
    <property type="project" value="UniProtKB-ARBA"/>
</dbReference>
<evidence type="ECO:0000313" key="7">
    <source>
        <dbReference type="Proteomes" id="UP000307702"/>
    </source>
</evidence>
<evidence type="ECO:0000259" key="5">
    <source>
        <dbReference type="Pfam" id="PF01613"/>
    </source>
</evidence>
<feature type="domain" description="Flavin reductase like" evidence="5">
    <location>
        <begin position="26"/>
        <end position="166"/>
    </location>
</feature>
<comment type="caution">
    <text evidence="6">The sequence shown here is derived from an EMBL/GenBank/DDBJ whole genome shotgun (WGS) entry which is preliminary data.</text>
</comment>
<dbReference type="Gene3D" id="2.30.110.10">
    <property type="entry name" value="Electron Transport, Fmn-binding Protein, Chain A"/>
    <property type="match status" value="1"/>
</dbReference>
<evidence type="ECO:0000313" key="6">
    <source>
        <dbReference type="EMBL" id="TMM43955.1"/>
    </source>
</evidence>
<dbReference type="InterPro" id="IPR002563">
    <property type="entry name" value="Flavin_Rdtase-like_dom"/>
</dbReference>
<evidence type="ECO:0000256" key="2">
    <source>
        <dbReference type="ARBA" id="ARBA00022630"/>
    </source>
</evidence>
<comment type="cofactor">
    <cofactor evidence="1">
        <name>FMN</name>
        <dbReference type="ChEBI" id="CHEBI:58210"/>
    </cofactor>
</comment>
<organism evidence="6 7">
    <name type="scientific">Colwellia ponticola</name>
    <dbReference type="NCBI Taxonomy" id="2304625"/>
    <lineage>
        <taxon>Bacteria</taxon>
        <taxon>Pseudomonadati</taxon>
        <taxon>Pseudomonadota</taxon>
        <taxon>Gammaproteobacteria</taxon>
        <taxon>Alteromonadales</taxon>
        <taxon>Colwelliaceae</taxon>
        <taxon>Colwellia</taxon>
    </lineage>
</organism>